<sequence length="145" mass="15135">MSLTVGLSNARVIIMGNKAADAPVRTETEASAQVVTAQEGDKRPLTLAPAQQDAKTEDSSSSQSITVQMLLKRMKELQQQMREQQQQLAATQATTFANEEAKATAVMAIQQRIADTAGAIAQVAGALAKALTEGSASGSMVSTSV</sequence>
<keyword evidence="1" id="KW-0175">Coiled coil</keyword>
<proteinExistence type="predicted"/>
<dbReference type="RefSeq" id="WP_247291980.1">
    <property type="nucleotide sequence ID" value="NZ_JAKNRW010000012.1"/>
</dbReference>
<gene>
    <name evidence="3" type="ORF">L9059_16070</name>
</gene>
<dbReference type="EMBL" id="JAKNRW010000012">
    <property type="protein sequence ID" value="MCK1791681.1"/>
    <property type="molecule type" value="Genomic_DNA"/>
</dbReference>
<evidence type="ECO:0000313" key="4">
    <source>
        <dbReference type="Proteomes" id="UP001299876"/>
    </source>
</evidence>
<accession>A0ABT0F1X2</accession>
<feature type="coiled-coil region" evidence="1">
    <location>
        <begin position="67"/>
        <end position="94"/>
    </location>
</feature>
<reference evidence="3 4" key="1">
    <citation type="submission" date="2022-02" db="EMBL/GenBank/DDBJ databases">
        <title>Comparative genomics of the first Antarctic Pseudomonas spp. capable of biotransforming 2,4,6-Trinitrotoluene.</title>
        <authorList>
            <person name="Cabrera M.A."/>
            <person name="Marquez S.L."/>
            <person name="Perez-Donoso J.M."/>
        </authorList>
    </citation>
    <scope>NUCLEOTIDE SEQUENCE [LARGE SCALE GENOMIC DNA]</scope>
    <source>
        <strain evidence="3 4">TNT19</strain>
    </source>
</reference>
<comment type="caution">
    <text evidence="3">The sequence shown here is derived from an EMBL/GenBank/DDBJ whole genome shotgun (WGS) entry which is preliminary data.</text>
</comment>
<name>A0ABT0F1X2_9PSED</name>
<evidence type="ECO:0000256" key="2">
    <source>
        <dbReference type="SAM" id="MobiDB-lite"/>
    </source>
</evidence>
<feature type="region of interest" description="Disordered" evidence="2">
    <location>
        <begin position="34"/>
        <end position="63"/>
    </location>
</feature>
<evidence type="ECO:0000313" key="3">
    <source>
        <dbReference type="EMBL" id="MCK1791681.1"/>
    </source>
</evidence>
<protein>
    <submittedName>
        <fullName evidence="3">Uncharacterized protein</fullName>
    </submittedName>
</protein>
<keyword evidence="4" id="KW-1185">Reference proteome</keyword>
<organism evidence="3 4">
    <name type="scientific">Pseudomonas violetae</name>
    <dbReference type="NCBI Taxonomy" id="2915813"/>
    <lineage>
        <taxon>Bacteria</taxon>
        <taxon>Pseudomonadati</taxon>
        <taxon>Pseudomonadota</taxon>
        <taxon>Gammaproteobacteria</taxon>
        <taxon>Pseudomonadales</taxon>
        <taxon>Pseudomonadaceae</taxon>
        <taxon>Pseudomonas</taxon>
    </lineage>
</organism>
<evidence type="ECO:0000256" key="1">
    <source>
        <dbReference type="SAM" id="Coils"/>
    </source>
</evidence>
<dbReference type="Proteomes" id="UP001299876">
    <property type="component" value="Unassembled WGS sequence"/>
</dbReference>